<keyword evidence="10 11" id="KW-0961">Cell wall biogenesis/degradation</keyword>
<evidence type="ECO:0000256" key="1">
    <source>
        <dbReference type="ARBA" id="ARBA00004651"/>
    </source>
</evidence>
<dbReference type="NCBIfam" id="TIGR01695">
    <property type="entry name" value="murJ_mviN"/>
    <property type="match status" value="1"/>
</dbReference>
<keyword evidence="14" id="KW-1185">Reference proteome</keyword>
<dbReference type="PIRSF" id="PIRSF002869">
    <property type="entry name" value="MviN"/>
    <property type="match status" value="1"/>
</dbReference>
<feature type="transmembrane region" description="Helical" evidence="10">
    <location>
        <begin position="468"/>
        <end position="488"/>
    </location>
</feature>
<feature type="transmembrane region" description="Helical" evidence="10">
    <location>
        <begin position="46"/>
        <end position="65"/>
    </location>
</feature>
<dbReference type="GO" id="GO:0008360">
    <property type="term" value="P:regulation of cell shape"/>
    <property type="evidence" value="ECO:0007669"/>
    <property type="project" value="UniProtKB-UniRule"/>
</dbReference>
<keyword evidence="3 10" id="KW-0812">Transmembrane</keyword>
<dbReference type="EMBL" id="QMIE01000011">
    <property type="protein sequence ID" value="TVM16364.1"/>
    <property type="molecule type" value="Genomic_DNA"/>
</dbReference>
<evidence type="ECO:0000256" key="12">
    <source>
        <dbReference type="SAM" id="MobiDB-lite"/>
    </source>
</evidence>
<feature type="transmembrane region" description="Helical" evidence="10">
    <location>
        <begin position="375"/>
        <end position="394"/>
    </location>
</feature>
<comment type="caution">
    <text evidence="13">The sequence shown here is derived from an EMBL/GenBank/DDBJ whole genome shotgun (WGS) entry which is preliminary data.</text>
</comment>
<evidence type="ECO:0000313" key="13">
    <source>
        <dbReference type="EMBL" id="TVM16364.1"/>
    </source>
</evidence>
<reference evidence="13 14" key="1">
    <citation type="submission" date="2018-06" db="EMBL/GenBank/DDBJ databases">
        <title>Complete genome of Desulfovibrio indonesiensis P37SLT.</title>
        <authorList>
            <person name="Crispim J.S."/>
            <person name="Vidigal P.M.P."/>
            <person name="Silva L.C.F."/>
            <person name="Laguardia C.N."/>
            <person name="Araujo L.C."/>
            <person name="Dias R.S."/>
            <person name="Sousa M.P."/>
            <person name="Paula S.O."/>
            <person name="Silva C."/>
        </authorList>
    </citation>
    <scope>NUCLEOTIDE SEQUENCE [LARGE SCALE GENOMIC DNA]</scope>
    <source>
        <strain evidence="13 14">P37SLT</strain>
    </source>
</reference>
<comment type="subcellular location">
    <subcellularLocation>
        <location evidence="1 10">Cell membrane</location>
        <topology evidence="1 10">Multi-pass membrane protein</topology>
    </subcellularLocation>
</comment>
<evidence type="ECO:0000256" key="3">
    <source>
        <dbReference type="ARBA" id="ARBA00022692"/>
    </source>
</evidence>
<feature type="transmembrane region" description="Helical" evidence="10">
    <location>
        <begin position="204"/>
        <end position="226"/>
    </location>
</feature>
<dbReference type="PANTHER" id="PTHR47019">
    <property type="entry name" value="LIPID II FLIPPASE MURJ"/>
    <property type="match status" value="1"/>
</dbReference>
<evidence type="ECO:0000313" key="14">
    <source>
        <dbReference type="Proteomes" id="UP000448292"/>
    </source>
</evidence>
<dbReference type="InterPro" id="IPR051050">
    <property type="entry name" value="Lipid_II_flippase_MurJ/MviN"/>
</dbReference>
<feature type="transmembrane region" description="Helical" evidence="10">
    <location>
        <begin position="146"/>
        <end position="168"/>
    </location>
</feature>
<gene>
    <name evidence="13" type="primary">mviN</name>
    <name evidence="10" type="synonym">murJ</name>
    <name evidence="13" type="ORF">DPQ33_12120</name>
</gene>
<evidence type="ECO:0000256" key="5">
    <source>
        <dbReference type="ARBA" id="ARBA00022984"/>
    </source>
</evidence>
<sequence>MDEAAQDTQAGPHEAGNDGMRGLARRASSVAAATMGSRLLGFMRDILIASVLGAGPLADVFLAAFRFPLVVRRFFSEGALNLSVLPALAQRQAESGWEGAQALARSFLLRIALWMVPLLVLVFAAARPVAELAAPGFDAIQTDRMAGLLRLMLPYLVCIVWVALLAAVCNFRDRFFLPAAIPAVFNVCIIAGGGLAVFAGWDAAVAMAACVSLAGAAQFAVLAPACRRLGFSLRGRANIRDPEAGVMIRRLGPVLLGSSSFQIMIVAATILATELASGSVGAIYFADRIIHFPLGIVGAAVATATLPSLAAHHAGNRRAEFRRAWQDGVTLALFLTLPATAGLLALSGPIASLLFERGAFDAQAAEATARTLRGFTIGLPALAASRALVSVLFAGNMIRQAVAASLAGVLCFTVLAWPAMAWQGPAGLAAAGAVASWVVFLVQARAVSAHDGAGQESAWRAIMRRASMPLVLSVGVFFAAWGACDALPQSWERWSVLALAPLCGAGYMVAALRLNVAEARALLQALRGRKGGSRSV</sequence>
<feature type="transmembrane region" description="Helical" evidence="10">
    <location>
        <begin position="494"/>
        <end position="514"/>
    </location>
</feature>
<organism evidence="13 14">
    <name type="scientific">Oceanidesulfovibrio indonesiensis</name>
    <dbReference type="NCBI Taxonomy" id="54767"/>
    <lineage>
        <taxon>Bacteria</taxon>
        <taxon>Pseudomonadati</taxon>
        <taxon>Thermodesulfobacteriota</taxon>
        <taxon>Desulfovibrionia</taxon>
        <taxon>Desulfovibrionales</taxon>
        <taxon>Desulfovibrionaceae</taxon>
        <taxon>Oceanidesulfovibrio</taxon>
    </lineage>
</organism>
<dbReference type="RefSeq" id="WP_144303488.1">
    <property type="nucleotide sequence ID" value="NZ_QMIE01000011.1"/>
</dbReference>
<evidence type="ECO:0000256" key="4">
    <source>
        <dbReference type="ARBA" id="ARBA00022960"/>
    </source>
</evidence>
<keyword evidence="7 10" id="KW-0472">Membrane</keyword>
<accession>A0A7M3MCX4</accession>
<dbReference type="GO" id="GO:0005886">
    <property type="term" value="C:plasma membrane"/>
    <property type="evidence" value="ECO:0007669"/>
    <property type="project" value="UniProtKB-SubCell"/>
</dbReference>
<protein>
    <recommendedName>
        <fullName evidence="10">Probable lipid II flippase MurJ</fullName>
    </recommendedName>
</protein>
<feature type="transmembrane region" description="Helical" evidence="10">
    <location>
        <begin position="290"/>
        <end position="310"/>
    </location>
</feature>
<dbReference type="CDD" id="cd13123">
    <property type="entry name" value="MATE_MurJ_like"/>
    <property type="match status" value="1"/>
</dbReference>
<comment type="pathway">
    <text evidence="10">Cell wall biogenesis; peptidoglycan biosynthesis.</text>
</comment>
<name>A0A7M3MCX4_9BACT</name>
<dbReference type="Pfam" id="PF03023">
    <property type="entry name" value="MurJ"/>
    <property type="match status" value="1"/>
</dbReference>
<dbReference type="InterPro" id="IPR004268">
    <property type="entry name" value="MurJ"/>
</dbReference>
<dbReference type="GO" id="GO:0015648">
    <property type="term" value="F:lipid-linked peptidoglycan transporter activity"/>
    <property type="evidence" value="ECO:0007669"/>
    <property type="project" value="UniProtKB-UniRule"/>
</dbReference>
<feature type="transmembrane region" description="Helical" evidence="10">
    <location>
        <begin position="247"/>
        <end position="270"/>
    </location>
</feature>
<keyword evidence="2 10" id="KW-1003">Cell membrane</keyword>
<feature type="transmembrane region" description="Helical" evidence="10">
    <location>
        <begin position="175"/>
        <end position="198"/>
    </location>
</feature>
<dbReference type="AlphaFoldDB" id="A0A7M3MCX4"/>
<dbReference type="Proteomes" id="UP000448292">
    <property type="component" value="Unassembled WGS sequence"/>
</dbReference>
<feature type="region of interest" description="Disordered" evidence="12">
    <location>
        <begin position="1"/>
        <end position="20"/>
    </location>
</feature>
<keyword evidence="4 10" id="KW-0133">Cell shape</keyword>
<evidence type="ECO:0000256" key="11">
    <source>
        <dbReference type="PIRNR" id="PIRNR002869"/>
    </source>
</evidence>
<comment type="similarity">
    <text evidence="9 10 11">Belongs to the MurJ/MviN family.</text>
</comment>
<dbReference type="GO" id="GO:0009252">
    <property type="term" value="P:peptidoglycan biosynthetic process"/>
    <property type="evidence" value="ECO:0007669"/>
    <property type="project" value="UniProtKB-UniRule"/>
</dbReference>
<comment type="function">
    <text evidence="8 10 11">Involved in peptidoglycan biosynthesis. Transports lipid-linked peptidoglycan precursors from the inner to the outer leaflet of the cytoplasmic membrane.</text>
</comment>
<dbReference type="HAMAP" id="MF_02078">
    <property type="entry name" value="MurJ_MviN"/>
    <property type="match status" value="1"/>
</dbReference>
<evidence type="ECO:0000256" key="9">
    <source>
        <dbReference type="ARBA" id="ARBA00061532"/>
    </source>
</evidence>
<dbReference type="PRINTS" id="PR01806">
    <property type="entry name" value="VIRFACTRMVIN"/>
</dbReference>
<evidence type="ECO:0000256" key="6">
    <source>
        <dbReference type="ARBA" id="ARBA00022989"/>
    </source>
</evidence>
<evidence type="ECO:0000256" key="7">
    <source>
        <dbReference type="ARBA" id="ARBA00023136"/>
    </source>
</evidence>
<keyword evidence="5 10" id="KW-0573">Peptidoglycan synthesis</keyword>
<dbReference type="GO" id="GO:0034204">
    <property type="term" value="P:lipid translocation"/>
    <property type="evidence" value="ECO:0007669"/>
    <property type="project" value="TreeGrafter"/>
</dbReference>
<evidence type="ECO:0000256" key="10">
    <source>
        <dbReference type="HAMAP-Rule" id="MF_02078"/>
    </source>
</evidence>
<feature type="transmembrane region" description="Helical" evidence="10">
    <location>
        <begin position="107"/>
        <end position="126"/>
    </location>
</feature>
<dbReference type="OrthoDB" id="9786339at2"/>
<keyword evidence="6 10" id="KW-1133">Transmembrane helix</keyword>
<evidence type="ECO:0000256" key="8">
    <source>
        <dbReference type="ARBA" id="ARBA00060041"/>
    </source>
</evidence>
<keyword evidence="10 11" id="KW-0813">Transport</keyword>
<dbReference type="UniPathway" id="UPA00219"/>
<evidence type="ECO:0000256" key="2">
    <source>
        <dbReference type="ARBA" id="ARBA00022475"/>
    </source>
</evidence>
<dbReference type="PANTHER" id="PTHR47019:SF1">
    <property type="entry name" value="LIPID II FLIPPASE MURJ"/>
    <property type="match status" value="1"/>
</dbReference>
<feature type="transmembrane region" description="Helical" evidence="10">
    <location>
        <begin position="401"/>
        <end position="420"/>
    </location>
</feature>
<feature type="transmembrane region" description="Helical" evidence="10">
    <location>
        <begin position="426"/>
        <end position="447"/>
    </location>
</feature>
<dbReference type="GO" id="GO:0071555">
    <property type="term" value="P:cell wall organization"/>
    <property type="evidence" value="ECO:0007669"/>
    <property type="project" value="UniProtKB-UniRule"/>
</dbReference>
<feature type="transmembrane region" description="Helical" evidence="10">
    <location>
        <begin position="331"/>
        <end position="355"/>
    </location>
</feature>
<proteinExistence type="inferred from homology"/>